<dbReference type="PANTHER" id="PTHR13812:SF19">
    <property type="entry name" value="KETIMINE REDUCTASE MU-CRYSTALLIN"/>
    <property type="match status" value="1"/>
</dbReference>
<dbReference type="Pfam" id="PF02423">
    <property type="entry name" value="OCD_Mu_crystall"/>
    <property type="match status" value="1"/>
</dbReference>
<name>A0ABR1HFZ7_9HYPO</name>
<evidence type="ECO:0000313" key="3">
    <source>
        <dbReference type="Proteomes" id="UP001498476"/>
    </source>
</evidence>
<dbReference type="InterPro" id="IPR036291">
    <property type="entry name" value="NAD(P)-bd_dom_sf"/>
</dbReference>
<dbReference type="InterPro" id="IPR023401">
    <property type="entry name" value="ODC_N"/>
</dbReference>
<protein>
    <recommendedName>
        <fullName evidence="4">Ornithine cyclodeaminase</fullName>
    </recommendedName>
</protein>
<dbReference type="EMBL" id="JAZAVJ010000035">
    <property type="protein sequence ID" value="KAK7419747.1"/>
    <property type="molecule type" value="Genomic_DNA"/>
</dbReference>
<gene>
    <name evidence="2" type="ORF">QQX98_003119</name>
</gene>
<dbReference type="Gene3D" id="3.40.50.720">
    <property type="entry name" value="NAD(P)-binding Rossmann-like Domain"/>
    <property type="match status" value="1"/>
</dbReference>
<dbReference type="Gene3D" id="3.30.1780.10">
    <property type="entry name" value="ornithine cyclodeaminase, domain 1"/>
    <property type="match status" value="1"/>
</dbReference>
<dbReference type="Proteomes" id="UP001498476">
    <property type="component" value="Unassembled WGS sequence"/>
</dbReference>
<evidence type="ECO:0000256" key="1">
    <source>
        <dbReference type="ARBA" id="ARBA00008903"/>
    </source>
</evidence>
<keyword evidence="3" id="KW-1185">Reference proteome</keyword>
<reference evidence="2 3" key="1">
    <citation type="journal article" date="2025" name="Microbiol. Resour. Announc.">
        <title>Draft genome sequences for Neonectria magnoliae and Neonectria punicea, canker pathogens of Liriodendron tulipifera and Acer saccharum in West Virginia.</title>
        <authorList>
            <person name="Petronek H.M."/>
            <person name="Kasson M.T."/>
            <person name="Metheny A.M."/>
            <person name="Stauder C.M."/>
            <person name="Lovett B."/>
            <person name="Lynch S.C."/>
            <person name="Garnas J.R."/>
            <person name="Kasson L.R."/>
            <person name="Stajich J.E."/>
        </authorList>
    </citation>
    <scope>NUCLEOTIDE SEQUENCE [LARGE SCALE GENOMIC DNA]</scope>
    <source>
        <strain evidence="2 3">NRRL 64653</strain>
    </source>
</reference>
<evidence type="ECO:0008006" key="4">
    <source>
        <dbReference type="Google" id="ProtNLM"/>
    </source>
</evidence>
<comment type="similarity">
    <text evidence="1">Belongs to the ornithine cyclodeaminase/mu-crystallin family.</text>
</comment>
<dbReference type="InterPro" id="IPR003462">
    <property type="entry name" value="ODC_Mu_crystall"/>
</dbReference>
<organism evidence="2 3">
    <name type="scientific">Neonectria punicea</name>
    <dbReference type="NCBI Taxonomy" id="979145"/>
    <lineage>
        <taxon>Eukaryota</taxon>
        <taxon>Fungi</taxon>
        <taxon>Dikarya</taxon>
        <taxon>Ascomycota</taxon>
        <taxon>Pezizomycotina</taxon>
        <taxon>Sordariomycetes</taxon>
        <taxon>Hypocreomycetidae</taxon>
        <taxon>Hypocreales</taxon>
        <taxon>Nectriaceae</taxon>
        <taxon>Neonectria</taxon>
    </lineage>
</organism>
<sequence>MDFSVLSDRNVKSLLTSFGKSEISSMTNTLEAAFSSYSVDNESKYQPHRQAVARPNGQITLFMPATLSNGVSVKIVGVPPPKSSGSPLRGVLVLCDEQGKCIGIVNSEEFTAFRTALASVLLYRYRTRTEHIVMFGAGKQALWHLRLALVLRGSDVQTVTIVNRSAKRAQQLIDRLHQMDEEGDFEAAAHIKFTIIDSESSSTPSAFQDSTRSAIEQADVIFCTTPSKKPVFPAEWLISEKGRRKTRYISAIGSYKLDMQEIDPDLLRAITTTDLGSYSPGLDSNHHGGVILVDSREACALEAGEIVDANLSTDKMFELGELVNLQKMGDQKIKNELDEWLASGLVVYKGVGLGIMDLALGKLLLDLARERDIGSRLDEF</sequence>
<evidence type="ECO:0000313" key="2">
    <source>
        <dbReference type="EMBL" id="KAK7419747.1"/>
    </source>
</evidence>
<proteinExistence type="inferred from homology"/>
<accession>A0ABR1HFZ7</accession>
<comment type="caution">
    <text evidence="2">The sequence shown here is derived from an EMBL/GenBank/DDBJ whole genome shotgun (WGS) entry which is preliminary data.</text>
</comment>
<dbReference type="PANTHER" id="PTHR13812">
    <property type="entry name" value="KETIMINE REDUCTASE MU-CRYSTALLIN"/>
    <property type="match status" value="1"/>
</dbReference>
<dbReference type="SUPFAM" id="SSF51735">
    <property type="entry name" value="NAD(P)-binding Rossmann-fold domains"/>
    <property type="match status" value="1"/>
</dbReference>